<gene>
    <name evidence="13" type="ORF">XENOCAPTIV_015063</name>
</gene>
<evidence type="ECO:0000256" key="5">
    <source>
        <dbReference type="ARBA" id="ARBA00022989"/>
    </source>
</evidence>
<keyword evidence="4 11" id="KW-0732">Signal</keyword>
<evidence type="ECO:0000256" key="3">
    <source>
        <dbReference type="ARBA" id="ARBA00022692"/>
    </source>
</evidence>
<comment type="subcellular location">
    <subcellularLocation>
        <location evidence="1">Cell membrane</location>
        <topology evidence="1">Single-pass type I membrane protein</topology>
    </subcellularLocation>
</comment>
<keyword evidence="3" id="KW-0812">Transmembrane</keyword>
<evidence type="ECO:0000256" key="6">
    <source>
        <dbReference type="ARBA" id="ARBA00023136"/>
    </source>
</evidence>
<keyword evidence="8" id="KW-0675">Receptor</keyword>
<dbReference type="InterPro" id="IPR013783">
    <property type="entry name" value="Ig-like_fold"/>
</dbReference>
<evidence type="ECO:0000256" key="8">
    <source>
        <dbReference type="ARBA" id="ARBA00023170"/>
    </source>
</evidence>
<name>A0ABV0S722_9TELE</name>
<accession>A0ABV0S722</accession>
<keyword evidence="9" id="KW-0325">Glycoprotein</keyword>
<feature type="chain" id="PRO_5046631838" description="Ig-like domain-containing protein" evidence="11">
    <location>
        <begin position="25"/>
        <end position="143"/>
    </location>
</feature>
<keyword evidence="10" id="KW-0393">Immunoglobulin domain</keyword>
<evidence type="ECO:0000256" key="2">
    <source>
        <dbReference type="ARBA" id="ARBA00022475"/>
    </source>
</evidence>
<evidence type="ECO:0000313" key="13">
    <source>
        <dbReference type="EMBL" id="MEQ2216364.1"/>
    </source>
</evidence>
<dbReference type="PROSITE" id="PS50835">
    <property type="entry name" value="IG_LIKE"/>
    <property type="match status" value="1"/>
</dbReference>
<feature type="domain" description="Ig-like" evidence="12">
    <location>
        <begin position="8"/>
        <end position="129"/>
    </location>
</feature>
<dbReference type="InterPro" id="IPR003598">
    <property type="entry name" value="Ig_sub2"/>
</dbReference>
<dbReference type="PANTHER" id="PTHR25466">
    <property type="entry name" value="T-LYMPHOCYTE ACTIVATION ANTIGEN"/>
    <property type="match status" value="1"/>
</dbReference>
<evidence type="ECO:0000256" key="7">
    <source>
        <dbReference type="ARBA" id="ARBA00023157"/>
    </source>
</evidence>
<feature type="non-terminal residue" evidence="13">
    <location>
        <position position="143"/>
    </location>
</feature>
<dbReference type="PANTHER" id="PTHR25466:SF9">
    <property type="entry name" value="FIBRONECTIN TYPE-III DOMAIN-CONTAINING PROTEIN"/>
    <property type="match status" value="1"/>
</dbReference>
<keyword evidence="5" id="KW-1133">Transmembrane helix</keyword>
<evidence type="ECO:0000256" key="11">
    <source>
        <dbReference type="SAM" id="SignalP"/>
    </source>
</evidence>
<dbReference type="EMBL" id="JAHRIN010070334">
    <property type="protein sequence ID" value="MEQ2216364.1"/>
    <property type="molecule type" value="Genomic_DNA"/>
</dbReference>
<dbReference type="Pfam" id="PF07686">
    <property type="entry name" value="V-set"/>
    <property type="match status" value="1"/>
</dbReference>
<dbReference type="InterPro" id="IPR036179">
    <property type="entry name" value="Ig-like_dom_sf"/>
</dbReference>
<proteinExistence type="predicted"/>
<evidence type="ECO:0000256" key="1">
    <source>
        <dbReference type="ARBA" id="ARBA00004251"/>
    </source>
</evidence>
<keyword evidence="6" id="KW-0472">Membrane</keyword>
<dbReference type="SMART" id="SM00406">
    <property type="entry name" value="IGv"/>
    <property type="match status" value="1"/>
</dbReference>
<evidence type="ECO:0000256" key="4">
    <source>
        <dbReference type="ARBA" id="ARBA00022729"/>
    </source>
</evidence>
<dbReference type="InterPro" id="IPR003599">
    <property type="entry name" value="Ig_sub"/>
</dbReference>
<feature type="signal peptide" evidence="11">
    <location>
        <begin position="1"/>
        <end position="24"/>
    </location>
</feature>
<reference evidence="13 14" key="1">
    <citation type="submission" date="2021-06" db="EMBL/GenBank/DDBJ databases">
        <authorList>
            <person name="Palmer J.M."/>
        </authorList>
    </citation>
    <scope>NUCLEOTIDE SEQUENCE [LARGE SCALE GENOMIC DNA]</scope>
    <source>
        <strain evidence="13 14">XC_2019</strain>
        <tissue evidence="13">Muscle</tissue>
    </source>
</reference>
<sequence length="143" mass="15985">MAAGRVESSLSVLLLIFMVFGSTGETEIQAEPGQNVSLSCRTNDRKPAVVVDWSRTDLGEEHVALYRDELLDPEEQHPSYQNRVDLQDREMKDGDVSLVLKNVTTDDTGTYECRVAQIGNKRRKRSNLDSDPICIIQLDVSSS</sequence>
<dbReference type="SMART" id="SM00408">
    <property type="entry name" value="IGc2"/>
    <property type="match status" value="1"/>
</dbReference>
<dbReference type="InterPro" id="IPR013106">
    <property type="entry name" value="Ig_V-set"/>
</dbReference>
<dbReference type="SMART" id="SM00409">
    <property type="entry name" value="IG"/>
    <property type="match status" value="1"/>
</dbReference>
<evidence type="ECO:0000256" key="10">
    <source>
        <dbReference type="ARBA" id="ARBA00023319"/>
    </source>
</evidence>
<evidence type="ECO:0000313" key="14">
    <source>
        <dbReference type="Proteomes" id="UP001434883"/>
    </source>
</evidence>
<comment type="caution">
    <text evidence="13">The sequence shown here is derived from an EMBL/GenBank/DDBJ whole genome shotgun (WGS) entry which is preliminary data.</text>
</comment>
<protein>
    <recommendedName>
        <fullName evidence="12">Ig-like domain-containing protein</fullName>
    </recommendedName>
</protein>
<keyword evidence="14" id="KW-1185">Reference proteome</keyword>
<organism evidence="13 14">
    <name type="scientific">Xenoophorus captivus</name>
    <dbReference type="NCBI Taxonomy" id="1517983"/>
    <lineage>
        <taxon>Eukaryota</taxon>
        <taxon>Metazoa</taxon>
        <taxon>Chordata</taxon>
        <taxon>Craniata</taxon>
        <taxon>Vertebrata</taxon>
        <taxon>Euteleostomi</taxon>
        <taxon>Actinopterygii</taxon>
        <taxon>Neopterygii</taxon>
        <taxon>Teleostei</taxon>
        <taxon>Neoteleostei</taxon>
        <taxon>Acanthomorphata</taxon>
        <taxon>Ovalentaria</taxon>
        <taxon>Atherinomorphae</taxon>
        <taxon>Cyprinodontiformes</taxon>
        <taxon>Goodeidae</taxon>
        <taxon>Xenoophorus</taxon>
    </lineage>
</organism>
<keyword evidence="7" id="KW-1015">Disulfide bond</keyword>
<dbReference type="InterPro" id="IPR051713">
    <property type="entry name" value="T-cell_Activation_Regulation"/>
</dbReference>
<evidence type="ECO:0000259" key="12">
    <source>
        <dbReference type="PROSITE" id="PS50835"/>
    </source>
</evidence>
<dbReference type="Proteomes" id="UP001434883">
    <property type="component" value="Unassembled WGS sequence"/>
</dbReference>
<keyword evidence="2" id="KW-1003">Cell membrane</keyword>
<dbReference type="SUPFAM" id="SSF48726">
    <property type="entry name" value="Immunoglobulin"/>
    <property type="match status" value="1"/>
</dbReference>
<dbReference type="InterPro" id="IPR007110">
    <property type="entry name" value="Ig-like_dom"/>
</dbReference>
<dbReference type="Gene3D" id="2.60.40.10">
    <property type="entry name" value="Immunoglobulins"/>
    <property type="match status" value="1"/>
</dbReference>
<evidence type="ECO:0000256" key="9">
    <source>
        <dbReference type="ARBA" id="ARBA00023180"/>
    </source>
</evidence>